<organism evidence="2 3">
    <name type="scientific">Hymenolepis diminuta</name>
    <name type="common">Rat tapeworm</name>
    <dbReference type="NCBI Taxonomy" id="6216"/>
    <lineage>
        <taxon>Eukaryota</taxon>
        <taxon>Metazoa</taxon>
        <taxon>Spiralia</taxon>
        <taxon>Lophotrochozoa</taxon>
        <taxon>Platyhelminthes</taxon>
        <taxon>Cestoda</taxon>
        <taxon>Eucestoda</taxon>
        <taxon>Cyclophyllidea</taxon>
        <taxon>Hymenolepididae</taxon>
        <taxon>Hymenolepis</taxon>
    </lineage>
</organism>
<reference evidence="2 3" key="1">
    <citation type="submission" date="2018-11" db="EMBL/GenBank/DDBJ databases">
        <authorList>
            <consortium name="Pathogen Informatics"/>
        </authorList>
    </citation>
    <scope>NUCLEOTIDE SEQUENCE [LARGE SCALE GENOMIC DNA]</scope>
</reference>
<dbReference type="EMBL" id="UYSG01006274">
    <property type="protein sequence ID" value="VDL58922.1"/>
    <property type="molecule type" value="Genomic_DNA"/>
</dbReference>
<feature type="region of interest" description="Disordered" evidence="1">
    <location>
        <begin position="198"/>
        <end position="241"/>
    </location>
</feature>
<dbReference type="Proteomes" id="UP000274504">
    <property type="component" value="Unassembled WGS sequence"/>
</dbReference>
<evidence type="ECO:0000313" key="3">
    <source>
        <dbReference type="Proteomes" id="UP000274504"/>
    </source>
</evidence>
<feature type="compositionally biased region" description="Polar residues" evidence="1">
    <location>
        <begin position="350"/>
        <end position="364"/>
    </location>
</feature>
<dbReference type="AlphaFoldDB" id="A0A3P6ZEQ1"/>
<feature type="compositionally biased region" description="Pro residues" evidence="1">
    <location>
        <begin position="366"/>
        <end position="380"/>
    </location>
</feature>
<feature type="region of interest" description="Disordered" evidence="1">
    <location>
        <begin position="117"/>
        <end position="138"/>
    </location>
</feature>
<evidence type="ECO:0000256" key="1">
    <source>
        <dbReference type="SAM" id="MobiDB-lite"/>
    </source>
</evidence>
<proteinExistence type="predicted"/>
<evidence type="ECO:0000313" key="2">
    <source>
        <dbReference type="EMBL" id="VDL58922.1"/>
    </source>
</evidence>
<name>A0A3P6ZEQ1_HYMDI</name>
<feature type="region of interest" description="Disordered" evidence="1">
    <location>
        <begin position="350"/>
        <end position="380"/>
    </location>
</feature>
<protein>
    <submittedName>
        <fullName evidence="2">Uncharacterized protein</fullName>
    </submittedName>
</protein>
<sequence>MPSAPARSSPVHFTCAIRQLLLHYAIRHHPLGKNITTAYSQPICQVLQLGSTQSSPVQYSPVQYSTVQSSAVQSISPASCANSSTTTHSGFPTYAIILQPLYQHLVCRELKPGQVQSSPFHLRHTPTPPPLRNPASPSRQEYYNRLLTTHLPIQYSPVQCSPVHFTCAIRQLPLHYAPLHHPLGKNVTFGLPTSHLTNAPARSSPVQCNDVHSSTVQSSPDKINNSSNSPGSCYTSPPRTYASQSTQKYYNRLLTTHLPSDPTRFHPVQSSPVQSSPVQYSTVEFTSLIRQLLLHYALLHHPLGKNVTFGLPTSHLTNAPALMHHNLGKNVATVYPQCICQVIQLGSTQSSPGNFTNSSYSQEYTPTPPPLRTPASPPTQ</sequence>
<accession>A0A3P6ZEQ1</accession>
<gene>
    <name evidence="2" type="ORF">HDID_LOCUS6604</name>
</gene>